<evidence type="ECO:0000313" key="3">
    <source>
        <dbReference type="Proteomes" id="UP001589647"/>
    </source>
</evidence>
<dbReference type="InterPro" id="IPR016040">
    <property type="entry name" value="NAD(P)-bd_dom"/>
</dbReference>
<dbReference type="InterPro" id="IPR036291">
    <property type="entry name" value="NAD(P)-bd_dom_sf"/>
</dbReference>
<accession>A0ABV5IM15</accession>
<feature type="domain" description="NAD(P)-binding" evidence="1">
    <location>
        <begin position="9"/>
        <end position="140"/>
    </location>
</feature>
<dbReference type="PANTHER" id="PTHR43162:SF1">
    <property type="entry name" value="PRESTALK A DIFFERENTIATION PROTEIN A"/>
    <property type="match status" value="1"/>
</dbReference>
<proteinExistence type="predicted"/>
<dbReference type="Pfam" id="PF13460">
    <property type="entry name" value="NAD_binding_10"/>
    <property type="match status" value="1"/>
</dbReference>
<organism evidence="2 3">
    <name type="scientific">Nonomuraea spiralis</name>
    <dbReference type="NCBI Taxonomy" id="46182"/>
    <lineage>
        <taxon>Bacteria</taxon>
        <taxon>Bacillati</taxon>
        <taxon>Actinomycetota</taxon>
        <taxon>Actinomycetes</taxon>
        <taxon>Streptosporangiales</taxon>
        <taxon>Streptosporangiaceae</taxon>
        <taxon>Nonomuraea</taxon>
    </lineage>
</organism>
<dbReference type="Proteomes" id="UP001589647">
    <property type="component" value="Unassembled WGS sequence"/>
</dbReference>
<evidence type="ECO:0000313" key="2">
    <source>
        <dbReference type="EMBL" id="MFB9205584.1"/>
    </source>
</evidence>
<comment type="caution">
    <text evidence="2">The sequence shown here is derived from an EMBL/GenBank/DDBJ whole genome shotgun (WGS) entry which is preliminary data.</text>
</comment>
<dbReference type="RefSeq" id="WP_189649603.1">
    <property type="nucleotide sequence ID" value="NZ_BMRC01000010.1"/>
</dbReference>
<dbReference type="PANTHER" id="PTHR43162">
    <property type="match status" value="1"/>
</dbReference>
<evidence type="ECO:0000259" key="1">
    <source>
        <dbReference type="Pfam" id="PF13460"/>
    </source>
</evidence>
<keyword evidence="3" id="KW-1185">Reference proteome</keyword>
<dbReference type="Gene3D" id="3.40.50.720">
    <property type="entry name" value="NAD(P)-binding Rossmann-like Domain"/>
    <property type="match status" value="1"/>
</dbReference>
<protein>
    <submittedName>
        <fullName evidence="2">NAD(P)H-binding protein</fullName>
    </submittedName>
</protein>
<reference evidence="2 3" key="1">
    <citation type="submission" date="2024-09" db="EMBL/GenBank/DDBJ databases">
        <authorList>
            <person name="Sun Q."/>
            <person name="Mori K."/>
        </authorList>
    </citation>
    <scope>NUCLEOTIDE SEQUENCE [LARGE SCALE GENOMIC DNA]</scope>
    <source>
        <strain evidence="2 3">CCM 3426</strain>
    </source>
</reference>
<dbReference type="InterPro" id="IPR051604">
    <property type="entry name" value="Ergot_Alk_Oxidoreductase"/>
</dbReference>
<dbReference type="SUPFAM" id="SSF51735">
    <property type="entry name" value="NAD(P)-binding Rossmann-fold domains"/>
    <property type="match status" value="1"/>
</dbReference>
<dbReference type="EMBL" id="JBHMEI010000030">
    <property type="protein sequence ID" value="MFB9205584.1"/>
    <property type="molecule type" value="Genomic_DNA"/>
</dbReference>
<name>A0ABV5IM15_9ACTN</name>
<gene>
    <name evidence="2" type="ORF">ACFFV7_30625</name>
</gene>
<sequence length="289" mass="30467">MNDNILITGATGALGRPLVELLTAQGAKVRAITRSAAGVRLPAGAEAVEGDPARPETLAEHLDGVTAVFLHPRAIGDAAPALLARAAERGARRVVALSAMNADDPLDEQPSRFRGDRNAEAEAAAMAGGLEWTSLRAASFAGNALQAWAPQIRAGDVVRYIYAGFQEVPIDERDLVEIAARALLGGHAGRRLELTGPESLTHARMVAVIGEAIGRPLRFEEIPPEAAGRHMVAGGLPEPFVRALLARYARHAEHPQHPVTGDAATVLGRPPRTFAAWATAHAAAFRPHL</sequence>